<evidence type="ECO:0000313" key="2">
    <source>
        <dbReference type="Proteomes" id="UP000095143"/>
    </source>
</evidence>
<dbReference type="EMBL" id="MDEN01000063">
    <property type="protein sequence ID" value="OCX19553.1"/>
    <property type="molecule type" value="Genomic_DNA"/>
</dbReference>
<name>A0A1C2DY33_9PSED</name>
<organism evidence="1 2">
    <name type="scientific">Pseudomonas graminis</name>
    <dbReference type="NCBI Taxonomy" id="158627"/>
    <lineage>
        <taxon>Bacteria</taxon>
        <taxon>Pseudomonadati</taxon>
        <taxon>Pseudomonadota</taxon>
        <taxon>Gammaproteobacteria</taxon>
        <taxon>Pseudomonadales</taxon>
        <taxon>Pseudomonadaceae</taxon>
        <taxon>Pseudomonas</taxon>
    </lineage>
</organism>
<evidence type="ECO:0000313" key="1">
    <source>
        <dbReference type="EMBL" id="OCX19553.1"/>
    </source>
</evidence>
<reference evidence="1 2" key="1">
    <citation type="submission" date="2016-08" db="EMBL/GenBank/DDBJ databases">
        <title>Whole genome sequence of Pseudomonas graminis strain UASWS1507, a potential biological control agent for agriculture.</title>
        <authorList>
            <person name="Crovadore J."/>
            <person name="Calmin G."/>
            <person name="Chablais R."/>
            <person name="Cochard B."/>
            <person name="Lefort F."/>
        </authorList>
    </citation>
    <scope>NUCLEOTIDE SEQUENCE [LARGE SCALE GENOMIC DNA]</scope>
    <source>
        <strain evidence="1 2">UASWS1507</strain>
    </source>
</reference>
<dbReference type="Proteomes" id="UP000095143">
    <property type="component" value="Unassembled WGS sequence"/>
</dbReference>
<dbReference type="RefSeq" id="WP_065989285.1">
    <property type="nucleotide sequence ID" value="NZ_MDEN01000063.1"/>
</dbReference>
<dbReference type="OrthoDB" id="6916032at2"/>
<accession>A0A1C2DY33</accession>
<gene>
    <name evidence="1" type="ORF">BBI10_14225</name>
</gene>
<proteinExistence type="predicted"/>
<dbReference type="AlphaFoldDB" id="A0A1C2DY33"/>
<sequence length="111" mass="12626">MKTVITLNELANADLRPYTEIWLTSPTAVREPHHTDDELCLWRANQVFSHDMLSEGTHGQNVMPVWLVVDNIDNPDQVLEVETQVRERLLTAGLEGEFYPAEVGERIDGVK</sequence>
<comment type="caution">
    <text evidence="1">The sequence shown here is derived from an EMBL/GenBank/DDBJ whole genome shotgun (WGS) entry which is preliminary data.</text>
</comment>
<protein>
    <submittedName>
        <fullName evidence="1">Uncharacterized protein</fullName>
    </submittedName>
</protein>